<dbReference type="EMBL" id="JASUXU010000038">
    <property type="protein sequence ID" value="KAK0318084.1"/>
    <property type="molecule type" value="Genomic_DNA"/>
</dbReference>
<name>A0AAN6J5X5_9PEZI</name>
<dbReference type="GO" id="GO:0008655">
    <property type="term" value="P:pyrimidine-containing compound salvage"/>
    <property type="evidence" value="ECO:0007669"/>
    <property type="project" value="TreeGrafter"/>
</dbReference>
<comment type="caution">
    <text evidence="2">The sequence shown here is derived from an EMBL/GenBank/DDBJ whole genome shotgun (WGS) entry which is preliminary data.</text>
</comment>
<evidence type="ECO:0000313" key="3">
    <source>
        <dbReference type="Proteomes" id="UP001168146"/>
    </source>
</evidence>
<dbReference type="GO" id="GO:0019858">
    <property type="term" value="P:cytosine metabolic process"/>
    <property type="evidence" value="ECO:0007669"/>
    <property type="project" value="TreeGrafter"/>
</dbReference>
<proteinExistence type="predicted"/>
<evidence type="ECO:0000259" key="1">
    <source>
        <dbReference type="PROSITE" id="PS51747"/>
    </source>
</evidence>
<dbReference type="SUPFAM" id="SSF53927">
    <property type="entry name" value="Cytidine deaminase-like"/>
    <property type="match status" value="1"/>
</dbReference>
<dbReference type="Pfam" id="PF00383">
    <property type="entry name" value="dCMP_cyt_deam_1"/>
    <property type="match status" value="1"/>
</dbReference>
<dbReference type="CDD" id="cd01285">
    <property type="entry name" value="nucleoside_deaminase"/>
    <property type="match status" value="1"/>
</dbReference>
<reference evidence="2" key="1">
    <citation type="submission" date="2021-12" db="EMBL/GenBank/DDBJ databases">
        <title>Black yeast isolated from Biological Soil Crust.</title>
        <authorList>
            <person name="Kurbessoian T."/>
        </authorList>
    </citation>
    <scope>NUCLEOTIDE SEQUENCE</scope>
    <source>
        <strain evidence="2">CCFEE 5208</strain>
    </source>
</reference>
<protein>
    <submittedName>
        <fullName evidence="2">Cytosine deaminase</fullName>
        <ecNumber evidence="2">3.5.4.1</ecNumber>
    </submittedName>
</protein>
<keyword evidence="2" id="KW-0378">Hydrolase</keyword>
<dbReference type="AlphaFoldDB" id="A0AAN6J5X5"/>
<dbReference type="GO" id="GO:0008835">
    <property type="term" value="F:diaminohydroxyphosphoribosylaminopyrimidine deaminase activity"/>
    <property type="evidence" value="ECO:0007669"/>
    <property type="project" value="TreeGrafter"/>
</dbReference>
<evidence type="ECO:0000313" key="2">
    <source>
        <dbReference type="EMBL" id="KAK0318084.1"/>
    </source>
</evidence>
<dbReference type="EC" id="3.5.4.1" evidence="2"/>
<dbReference type="PANTHER" id="PTHR11079:SF190">
    <property type="entry name" value="CYTOSINE DEAMINASE"/>
    <property type="match status" value="1"/>
</dbReference>
<sequence>MDDAKFFAIALEEAKKGFQDGGVPIGAVLVSKDGQILGQGCNKRVQEGSVTKHVRLLRSMLTASGQLRGYAYYIALPILNPPKGEISALEASSPGTGLPPPATIYNGATMYSTLLPCIMCTGACLLYGIGRVVYGSGADQNLKFDTVKILESYGVETVCVGNRESEEMMARWVRENPERYGREPWAEG</sequence>
<dbReference type="InterPro" id="IPR016193">
    <property type="entry name" value="Cytidine_deaminase-like"/>
</dbReference>
<dbReference type="GO" id="GO:0004131">
    <property type="term" value="F:cytosine deaminase activity"/>
    <property type="evidence" value="ECO:0007669"/>
    <property type="project" value="UniProtKB-EC"/>
</dbReference>
<dbReference type="GO" id="GO:0005737">
    <property type="term" value="C:cytoplasm"/>
    <property type="evidence" value="ECO:0007669"/>
    <property type="project" value="TreeGrafter"/>
</dbReference>
<dbReference type="GO" id="GO:0046087">
    <property type="term" value="P:cytidine metabolic process"/>
    <property type="evidence" value="ECO:0007669"/>
    <property type="project" value="TreeGrafter"/>
</dbReference>
<accession>A0AAN6J5X5</accession>
<gene>
    <name evidence="2" type="primary">FCY1_4</name>
    <name evidence="2" type="ORF">LTR82_010783</name>
</gene>
<dbReference type="InterPro" id="IPR002125">
    <property type="entry name" value="CMP_dCMP_dom"/>
</dbReference>
<dbReference type="Proteomes" id="UP001168146">
    <property type="component" value="Unassembled WGS sequence"/>
</dbReference>
<dbReference type="GO" id="GO:0005634">
    <property type="term" value="C:nucleus"/>
    <property type="evidence" value="ECO:0007669"/>
    <property type="project" value="TreeGrafter"/>
</dbReference>
<dbReference type="PANTHER" id="PTHR11079">
    <property type="entry name" value="CYTOSINE DEAMINASE FAMILY MEMBER"/>
    <property type="match status" value="1"/>
</dbReference>
<feature type="domain" description="CMP/dCMP-type deaminase" evidence="1">
    <location>
        <begin position="1"/>
        <end position="183"/>
    </location>
</feature>
<dbReference type="Gene3D" id="3.40.140.10">
    <property type="entry name" value="Cytidine Deaminase, domain 2"/>
    <property type="match status" value="1"/>
</dbReference>
<dbReference type="PROSITE" id="PS51747">
    <property type="entry name" value="CYT_DCMP_DEAMINASES_2"/>
    <property type="match status" value="1"/>
</dbReference>
<organism evidence="2 3">
    <name type="scientific">Friedmanniomyces endolithicus</name>
    <dbReference type="NCBI Taxonomy" id="329885"/>
    <lineage>
        <taxon>Eukaryota</taxon>
        <taxon>Fungi</taxon>
        <taxon>Dikarya</taxon>
        <taxon>Ascomycota</taxon>
        <taxon>Pezizomycotina</taxon>
        <taxon>Dothideomycetes</taxon>
        <taxon>Dothideomycetidae</taxon>
        <taxon>Mycosphaerellales</taxon>
        <taxon>Teratosphaeriaceae</taxon>
        <taxon>Friedmanniomyces</taxon>
    </lineage>
</organism>